<accession>A0A2V0NR48</accession>
<dbReference type="GO" id="GO:0009664">
    <property type="term" value="P:plant-type cell wall organization"/>
    <property type="evidence" value="ECO:0007669"/>
    <property type="project" value="InterPro"/>
</dbReference>
<gene>
    <name evidence="4" type="ORF">Rsub_00745</name>
</gene>
<organism evidence="4 5">
    <name type="scientific">Raphidocelis subcapitata</name>
    <dbReference type="NCBI Taxonomy" id="307507"/>
    <lineage>
        <taxon>Eukaryota</taxon>
        <taxon>Viridiplantae</taxon>
        <taxon>Chlorophyta</taxon>
        <taxon>core chlorophytes</taxon>
        <taxon>Chlorophyceae</taxon>
        <taxon>CS clade</taxon>
        <taxon>Sphaeropleales</taxon>
        <taxon>Selenastraceae</taxon>
        <taxon>Raphidocelis</taxon>
    </lineage>
</organism>
<dbReference type="PROSITE" id="PS50842">
    <property type="entry name" value="EXPANSIN_EG45"/>
    <property type="match status" value="1"/>
</dbReference>
<dbReference type="Pfam" id="PF03330">
    <property type="entry name" value="DPBB_1"/>
    <property type="match status" value="1"/>
</dbReference>
<dbReference type="Proteomes" id="UP000247498">
    <property type="component" value="Unassembled WGS sequence"/>
</dbReference>
<dbReference type="InterPro" id="IPR002963">
    <property type="entry name" value="Expansin"/>
</dbReference>
<evidence type="ECO:0000256" key="1">
    <source>
        <dbReference type="SAM" id="MobiDB-lite"/>
    </source>
</evidence>
<keyword evidence="2" id="KW-0732">Signal</keyword>
<dbReference type="AlphaFoldDB" id="A0A2V0NR48"/>
<dbReference type="OrthoDB" id="5823761at2759"/>
<dbReference type="InterPro" id="IPR009009">
    <property type="entry name" value="RlpA-like_DPBB"/>
</dbReference>
<evidence type="ECO:0000313" key="5">
    <source>
        <dbReference type="Proteomes" id="UP000247498"/>
    </source>
</evidence>
<reference evidence="4 5" key="1">
    <citation type="journal article" date="2018" name="Sci. Rep.">
        <title>Raphidocelis subcapitata (=Pseudokirchneriella subcapitata) provides an insight into genome evolution and environmental adaptations in the Sphaeropleales.</title>
        <authorList>
            <person name="Suzuki S."/>
            <person name="Yamaguchi H."/>
            <person name="Nakajima N."/>
            <person name="Kawachi M."/>
        </authorList>
    </citation>
    <scope>NUCLEOTIDE SEQUENCE [LARGE SCALE GENOMIC DNA]</scope>
    <source>
        <strain evidence="4 5">NIES-35</strain>
    </source>
</reference>
<dbReference type="InterPro" id="IPR036908">
    <property type="entry name" value="RlpA-like_sf"/>
</dbReference>
<feature type="domain" description="Expansin-like EG45" evidence="3">
    <location>
        <begin position="94"/>
        <end position="222"/>
    </location>
</feature>
<feature type="signal peptide" evidence="2">
    <location>
        <begin position="1"/>
        <end position="20"/>
    </location>
</feature>
<dbReference type="SMART" id="SM00837">
    <property type="entry name" value="DPBB_1"/>
    <property type="match status" value="1"/>
</dbReference>
<comment type="caution">
    <text evidence="4">The sequence shown here is derived from an EMBL/GenBank/DDBJ whole genome shotgun (WGS) entry which is preliminary data.</text>
</comment>
<dbReference type="SUPFAM" id="SSF50685">
    <property type="entry name" value="Barwin-like endoglucanases"/>
    <property type="match status" value="1"/>
</dbReference>
<dbReference type="InParanoid" id="A0A2V0NR48"/>
<dbReference type="EMBL" id="BDRX01000003">
    <property type="protein sequence ID" value="GBF88033.1"/>
    <property type="molecule type" value="Genomic_DNA"/>
</dbReference>
<dbReference type="CDD" id="cd22271">
    <property type="entry name" value="DPBB_EXP_N-like"/>
    <property type="match status" value="1"/>
</dbReference>
<sequence length="271" mass="29871">MARLSLLVLGLALLVGSAHAQDLASLFGGIFSNSGSGSGSGSAPSPSSPPASPSAPAPPPPSRFDPNEGGGEGFSGWQDGRATFYGTDAWNIHHGSCQYGYLDREVGTGWDIAAISDKAHDFQNSCGKCKEVRCRPANFADGYGQWLERTSVCYDDYSSVVVMVTDTCPCYYPTNYDSNKRWCCNDMYHLDMSVWAFEKLAQTKWGVIAVSWRDVPCWYKPKNAAKLPAWGKETPPPSWYKAPWGFNRWQDKRLPSLQKTNNMRAWSAGRK</sequence>
<evidence type="ECO:0000259" key="3">
    <source>
        <dbReference type="PROSITE" id="PS50842"/>
    </source>
</evidence>
<feature type="chain" id="PRO_5015879143" description="Expansin-like EG45 domain-containing protein" evidence="2">
    <location>
        <begin position="21"/>
        <end position="271"/>
    </location>
</feature>
<dbReference type="Gene3D" id="2.40.40.10">
    <property type="entry name" value="RlpA-like domain"/>
    <property type="match status" value="1"/>
</dbReference>
<name>A0A2V0NR48_9CHLO</name>
<dbReference type="FunCoup" id="A0A2V0NR48">
    <property type="interactions" value="218"/>
</dbReference>
<evidence type="ECO:0000256" key="2">
    <source>
        <dbReference type="SAM" id="SignalP"/>
    </source>
</evidence>
<evidence type="ECO:0000313" key="4">
    <source>
        <dbReference type="EMBL" id="GBF88033.1"/>
    </source>
</evidence>
<feature type="region of interest" description="Disordered" evidence="1">
    <location>
        <begin position="37"/>
        <end position="72"/>
    </location>
</feature>
<keyword evidence="5" id="KW-1185">Reference proteome</keyword>
<dbReference type="InterPro" id="IPR007112">
    <property type="entry name" value="Expansin/allergen_DPBB_dom"/>
</dbReference>
<feature type="compositionally biased region" description="Pro residues" evidence="1">
    <location>
        <begin position="46"/>
        <end position="63"/>
    </location>
</feature>
<proteinExistence type="predicted"/>
<dbReference type="PANTHER" id="PTHR31867">
    <property type="entry name" value="EXPANSIN-A15"/>
    <property type="match status" value="1"/>
</dbReference>
<dbReference type="STRING" id="307507.A0A2V0NR48"/>
<protein>
    <recommendedName>
        <fullName evidence="3">Expansin-like EG45 domain-containing protein</fullName>
    </recommendedName>
</protein>